<feature type="transmembrane region" description="Helical" evidence="2">
    <location>
        <begin position="173"/>
        <end position="194"/>
    </location>
</feature>
<name>A0AAV2TP30_CALDB</name>
<dbReference type="PANTHER" id="PTHR11360:SF260">
    <property type="entry name" value="MFS DOMAIN-CONTAINING PROTEIN"/>
    <property type="match status" value="1"/>
</dbReference>
<protein>
    <recommendedName>
        <fullName evidence="3">Major facilitator superfamily (MFS) profile domain-containing protein</fullName>
    </recommendedName>
</protein>
<dbReference type="PROSITE" id="PS50850">
    <property type="entry name" value="MFS"/>
    <property type="match status" value="1"/>
</dbReference>
<evidence type="ECO:0000259" key="3">
    <source>
        <dbReference type="PROSITE" id="PS50850"/>
    </source>
</evidence>
<feature type="transmembrane region" description="Helical" evidence="2">
    <location>
        <begin position="631"/>
        <end position="653"/>
    </location>
</feature>
<comment type="caution">
    <text evidence="4">The sequence shown here is derived from an EMBL/GenBank/DDBJ whole genome shotgun (WGS) entry which is preliminary data.</text>
</comment>
<proteinExistence type="predicted"/>
<feature type="transmembrane region" description="Helical" evidence="2">
    <location>
        <begin position="143"/>
        <end position="161"/>
    </location>
</feature>
<feature type="transmembrane region" description="Helical" evidence="2">
    <location>
        <begin position="111"/>
        <end position="131"/>
    </location>
</feature>
<comment type="subcellular location">
    <subcellularLocation>
        <location evidence="1">Membrane</location>
        <topology evidence="1">Multi-pass membrane protein</topology>
    </subcellularLocation>
</comment>
<organism evidence="4 5">
    <name type="scientific">Calicophoron daubneyi</name>
    <name type="common">Rumen fluke</name>
    <name type="synonym">Paramphistomum daubneyi</name>
    <dbReference type="NCBI Taxonomy" id="300641"/>
    <lineage>
        <taxon>Eukaryota</taxon>
        <taxon>Metazoa</taxon>
        <taxon>Spiralia</taxon>
        <taxon>Lophotrochozoa</taxon>
        <taxon>Platyhelminthes</taxon>
        <taxon>Trematoda</taxon>
        <taxon>Digenea</taxon>
        <taxon>Plagiorchiida</taxon>
        <taxon>Pronocephalata</taxon>
        <taxon>Paramphistomoidea</taxon>
        <taxon>Paramphistomidae</taxon>
        <taxon>Calicophoron</taxon>
    </lineage>
</organism>
<sequence>MTKKSFDERSRCIDRWPAWIVDICAGITIALLCGVFNSGALFSPGVMELTGYPISIVSWAVTGQYAMAMCLAPLYNMIMDRVPNRLAVILATLVTTAGLIGASMARNFLEYLLTYTVIAGFGFGIIIVRIFAIVAEYFDRYRVLALALCSSGVGLGTFVLSKVGALMIEYYTWRIGIIGYGLIILNVIPLSLALRRLPAEPPPEQIIIVPDHPDLTESDLPADGPSHIAQSDSQNLFLSMVKIGTNEDQTQQVVQSPSSRAHSLKVVIEFVKEKFDDIHNQIVISPITFLTDPGPKVFQQLENVANTHLLGLNPLSDTVLVPIIFIVGEIKATFENEFRGAITGSDLDVMLQSRMEVFRSQQYLNEEKSKSAPRRQSVIHGTIASTSVAAFDRRELRRNVRGVMKLAEQRVKRCTKRLTAMGRWVAENPIVVLIDQGDYSMDGKVENDVIHGDISILHHNQVAAVDKGSTTKALEKTSSTGGSYKIVWSANEPLETYIKKGAEASPGTAAEQRMYKDSTDMKTSNNLEDPYQIRWPTNSTASIFHATDISASIISIAKPESAVNLLVSKLQHESQPIAGRRKLPKFLLLSPLFFTFLMSRILVFTTESIMYAHLSNFAIALNYNPEQGATLLSFVGIASMVARIITGFVGQFVPKINTRVLVSITLLITGVSIILMPLATSLFALSIVSIMYGMFSSPSTAYSPIMSYEIIGPERYDEAISFLLQFEASGFLIGGPIGGVLKEARNNYADCFAAAGVFELIASFILAVHALILSPLGRRLGQKICRQKDVKSNEIPEEEICTELEEYTAV</sequence>
<dbReference type="InterPro" id="IPR020846">
    <property type="entry name" value="MFS_dom"/>
</dbReference>
<keyword evidence="2" id="KW-0472">Membrane</keyword>
<dbReference type="GO" id="GO:0008028">
    <property type="term" value="F:monocarboxylic acid transmembrane transporter activity"/>
    <property type="evidence" value="ECO:0007669"/>
    <property type="project" value="TreeGrafter"/>
</dbReference>
<dbReference type="Gene3D" id="1.20.1250.20">
    <property type="entry name" value="MFS general substrate transporter like domains"/>
    <property type="match status" value="2"/>
</dbReference>
<gene>
    <name evidence="4" type="ORF">CDAUBV1_LOCUS12833</name>
</gene>
<feature type="transmembrane region" description="Helical" evidence="2">
    <location>
        <begin position="586"/>
        <end position="611"/>
    </location>
</feature>
<dbReference type="EMBL" id="CAXLJL010000489">
    <property type="protein sequence ID" value="CAL5138227.1"/>
    <property type="molecule type" value="Genomic_DNA"/>
</dbReference>
<accession>A0AAV2TP30</accession>
<reference evidence="4" key="1">
    <citation type="submission" date="2024-06" db="EMBL/GenBank/DDBJ databases">
        <authorList>
            <person name="Liu X."/>
            <person name="Lenzi L."/>
            <person name="Haldenby T S."/>
            <person name="Uol C."/>
        </authorList>
    </citation>
    <scope>NUCLEOTIDE SEQUENCE</scope>
</reference>
<keyword evidence="2" id="KW-1133">Transmembrane helix</keyword>
<dbReference type="GO" id="GO:0016020">
    <property type="term" value="C:membrane"/>
    <property type="evidence" value="ECO:0007669"/>
    <property type="project" value="UniProtKB-SubCell"/>
</dbReference>
<feature type="transmembrane region" description="Helical" evidence="2">
    <location>
        <begin position="752"/>
        <end position="773"/>
    </location>
</feature>
<evidence type="ECO:0000313" key="4">
    <source>
        <dbReference type="EMBL" id="CAL5138227.1"/>
    </source>
</evidence>
<feature type="transmembrane region" description="Helical" evidence="2">
    <location>
        <begin position="54"/>
        <end position="74"/>
    </location>
</feature>
<dbReference type="Proteomes" id="UP001497525">
    <property type="component" value="Unassembled WGS sequence"/>
</dbReference>
<dbReference type="InterPro" id="IPR050327">
    <property type="entry name" value="Proton-linked_MCT"/>
</dbReference>
<dbReference type="Pfam" id="PF07690">
    <property type="entry name" value="MFS_1"/>
    <property type="match status" value="1"/>
</dbReference>
<feature type="transmembrane region" description="Helical" evidence="2">
    <location>
        <begin position="86"/>
        <end position="105"/>
    </location>
</feature>
<evidence type="ECO:0000256" key="1">
    <source>
        <dbReference type="ARBA" id="ARBA00004141"/>
    </source>
</evidence>
<dbReference type="InterPro" id="IPR036259">
    <property type="entry name" value="MFS_trans_sf"/>
</dbReference>
<dbReference type="PANTHER" id="PTHR11360">
    <property type="entry name" value="MONOCARBOXYLATE TRANSPORTER"/>
    <property type="match status" value="1"/>
</dbReference>
<feature type="domain" description="Major facilitator superfamily (MFS) profile" evidence="3">
    <location>
        <begin position="592"/>
        <end position="810"/>
    </location>
</feature>
<evidence type="ECO:0000313" key="5">
    <source>
        <dbReference type="Proteomes" id="UP001497525"/>
    </source>
</evidence>
<feature type="transmembrane region" description="Helical" evidence="2">
    <location>
        <begin position="660"/>
        <end position="692"/>
    </location>
</feature>
<dbReference type="InterPro" id="IPR011701">
    <property type="entry name" value="MFS"/>
</dbReference>
<dbReference type="SUPFAM" id="SSF103473">
    <property type="entry name" value="MFS general substrate transporter"/>
    <property type="match status" value="2"/>
</dbReference>
<evidence type="ECO:0000256" key="2">
    <source>
        <dbReference type="SAM" id="Phobius"/>
    </source>
</evidence>
<dbReference type="AlphaFoldDB" id="A0AAV2TP30"/>
<feature type="transmembrane region" description="Helical" evidence="2">
    <location>
        <begin position="20"/>
        <end position="42"/>
    </location>
</feature>
<keyword evidence="2" id="KW-0812">Transmembrane</keyword>